<dbReference type="PANTHER" id="PTHR14735:SF1">
    <property type="entry name" value="COILED-COIL DOMAIN-CONTAINING PROTEIN 134"/>
    <property type="match status" value="1"/>
</dbReference>
<dbReference type="AlphaFoldDB" id="A0AAW1D8Z4"/>
<proteinExistence type="predicted"/>
<evidence type="ECO:0000313" key="3">
    <source>
        <dbReference type="EMBL" id="KAK9507454.1"/>
    </source>
</evidence>
<accession>A0AAW1D8Z4</accession>
<evidence type="ECO:0000256" key="2">
    <source>
        <dbReference type="SAM" id="SignalP"/>
    </source>
</evidence>
<dbReference type="Proteomes" id="UP001461498">
    <property type="component" value="Unassembled WGS sequence"/>
</dbReference>
<sequence>MNIHYIRNSLYFNIYFILFLHVLAADHQKNDNTPMNNSKTAEAAFRKLFKLERAEQLAAVKAILKIGKEDKQRKMVEAIVEKVFIVIRKSRAILENFGYIPGESSFPTDEKIQDALSNVLENTAFIGDIVLRLPDLTHSILKNHTEWSYLLKWSLTFTNQTQLVDSKTNILLDLVNQEMNFTQRHSNFTNPYRKVKQPIIEEVTELKKKTKKKKVLPRGPRLSTRQFGDL</sequence>
<keyword evidence="2" id="KW-0732">Signal</keyword>
<feature type="chain" id="PRO_5043407614" description="Coiled-coil domain-containing protein 134" evidence="2">
    <location>
        <begin position="25"/>
        <end position="230"/>
    </location>
</feature>
<dbReference type="Pfam" id="PF15002">
    <property type="entry name" value="ERK-JNK_inhib"/>
    <property type="match status" value="1"/>
</dbReference>
<dbReference type="PANTHER" id="PTHR14735">
    <property type="entry name" value="COILED-COIL DOMAIN-CONTAINING PROTEIN 134"/>
    <property type="match status" value="1"/>
</dbReference>
<evidence type="ECO:0008006" key="5">
    <source>
        <dbReference type="Google" id="ProtNLM"/>
    </source>
</evidence>
<gene>
    <name evidence="3" type="ORF">O3M35_007306</name>
</gene>
<organism evidence="3 4">
    <name type="scientific">Rhynocoris fuscipes</name>
    <dbReference type="NCBI Taxonomy" id="488301"/>
    <lineage>
        <taxon>Eukaryota</taxon>
        <taxon>Metazoa</taxon>
        <taxon>Ecdysozoa</taxon>
        <taxon>Arthropoda</taxon>
        <taxon>Hexapoda</taxon>
        <taxon>Insecta</taxon>
        <taxon>Pterygota</taxon>
        <taxon>Neoptera</taxon>
        <taxon>Paraneoptera</taxon>
        <taxon>Hemiptera</taxon>
        <taxon>Heteroptera</taxon>
        <taxon>Panheteroptera</taxon>
        <taxon>Cimicomorpha</taxon>
        <taxon>Reduviidae</taxon>
        <taxon>Harpactorinae</taxon>
        <taxon>Harpactorini</taxon>
        <taxon>Rhynocoris</taxon>
    </lineage>
</organism>
<feature type="signal peptide" evidence="2">
    <location>
        <begin position="1"/>
        <end position="24"/>
    </location>
</feature>
<name>A0AAW1D8Z4_9HEMI</name>
<protein>
    <recommendedName>
        <fullName evidence="5">Coiled-coil domain-containing protein 134</fullName>
    </recommendedName>
</protein>
<dbReference type="EMBL" id="JAPXFL010000004">
    <property type="protein sequence ID" value="KAK9507454.1"/>
    <property type="molecule type" value="Genomic_DNA"/>
</dbReference>
<dbReference type="InterPro" id="IPR026321">
    <property type="entry name" value="CC134"/>
</dbReference>
<keyword evidence="4" id="KW-1185">Reference proteome</keyword>
<feature type="region of interest" description="Disordered" evidence="1">
    <location>
        <begin position="211"/>
        <end position="230"/>
    </location>
</feature>
<evidence type="ECO:0000256" key="1">
    <source>
        <dbReference type="SAM" id="MobiDB-lite"/>
    </source>
</evidence>
<evidence type="ECO:0000313" key="4">
    <source>
        <dbReference type="Proteomes" id="UP001461498"/>
    </source>
</evidence>
<comment type="caution">
    <text evidence="3">The sequence shown here is derived from an EMBL/GenBank/DDBJ whole genome shotgun (WGS) entry which is preliminary data.</text>
</comment>
<reference evidence="3 4" key="1">
    <citation type="submission" date="2022-12" db="EMBL/GenBank/DDBJ databases">
        <title>Chromosome-level genome assembly of true bugs.</title>
        <authorList>
            <person name="Ma L."/>
            <person name="Li H."/>
        </authorList>
    </citation>
    <scope>NUCLEOTIDE SEQUENCE [LARGE SCALE GENOMIC DNA]</scope>
    <source>
        <strain evidence="3">Lab_2022b</strain>
    </source>
</reference>